<dbReference type="SMART" id="SM00354">
    <property type="entry name" value="HTH_LACI"/>
    <property type="match status" value="1"/>
</dbReference>
<evidence type="ECO:0000256" key="1">
    <source>
        <dbReference type="ARBA" id="ARBA00023015"/>
    </source>
</evidence>
<dbReference type="EMBL" id="AWSI01000017">
    <property type="protein sequence ID" value="ERH31187.1"/>
    <property type="molecule type" value="Genomic_DNA"/>
</dbReference>
<dbReference type="Pfam" id="PF00356">
    <property type="entry name" value="LacI"/>
    <property type="match status" value="1"/>
</dbReference>
<comment type="caution">
    <text evidence="5">The sequence shown here is derived from an EMBL/GenBank/DDBJ whole genome shotgun (WGS) entry which is preliminary data.</text>
</comment>
<dbReference type="Gene3D" id="1.10.260.40">
    <property type="entry name" value="lambda repressor-like DNA-binding domains"/>
    <property type="match status" value="1"/>
</dbReference>
<dbReference type="CDD" id="cd01392">
    <property type="entry name" value="HTH_LacI"/>
    <property type="match status" value="1"/>
</dbReference>
<dbReference type="GO" id="GO:0000976">
    <property type="term" value="F:transcription cis-regulatory region binding"/>
    <property type="evidence" value="ECO:0007669"/>
    <property type="project" value="TreeGrafter"/>
</dbReference>
<evidence type="ECO:0000259" key="4">
    <source>
        <dbReference type="PROSITE" id="PS50932"/>
    </source>
</evidence>
<accession>U1SKI4</accession>
<organism evidence="5 6">
    <name type="scientific">Alloscardovia omnicolens F0580</name>
    <dbReference type="NCBI Taxonomy" id="1321816"/>
    <lineage>
        <taxon>Bacteria</taxon>
        <taxon>Bacillati</taxon>
        <taxon>Actinomycetota</taxon>
        <taxon>Actinomycetes</taxon>
        <taxon>Bifidobacteriales</taxon>
        <taxon>Bifidobacteriaceae</taxon>
        <taxon>Alloscardovia</taxon>
    </lineage>
</organism>
<keyword evidence="1" id="KW-0805">Transcription regulation</keyword>
<dbReference type="InterPro" id="IPR028082">
    <property type="entry name" value="Peripla_BP_I"/>
</dbReference>
<evidence type="ECO:0000256" key="3">
    <source>
        <dbReference type="ARBA" id="ARBA00023163"/>
    </source>
</evidence>
<dbReference type="Proteomes" id="UP000016519">
    <property type="component" value="Unassembled WGS sequence"/>
</dbReference>
<reference evidence="5 6" key="1">
    <citation type="submission" date="2013-08" db="EMBL/GenBank/DDBJ databases">
        <authorList>
            <person name="Weinstock G."/>
            <person name="Sodergren E."/>
            <person name="Wylie T."/>
            <person name="Fulton L."/>
            <person name="Fulton R."/>
            <person name="Fronick C."/>
            <person name="O'Laughlin M."/>
            <person name="Godfrey J."/>
            <person name="Miner T."/>
            <person name="Herter B."/>
            <person name="Appelbaum E."/>
            <person name="Cordes M."/>
            <person name="Lek S."/>
            <person name="Wollam A."/>
            <person name="Pepin K.H."/>
            <person name="Palsikar V.B."/>
            <person name="Mitreva M."/>
            <person name="Wilson R.K."/>
        </authorList>
    </citation>
    <scope>NUCLEOTIDE SEQUENCE [LARGE SCALE GENOMIC DNA]</scope>
    <source>
        <strain evidence="5 6">F0580</strain>
    </source>
</reference>
<dbReference type="AlphaFoldDB" id="U1SKI4"/>
<dbReference type="GO" id="GO:0003700">
    <property type="term" value="F:DNA-binding transcription factor activity"/>
    <property type="evidence" value="ECO:0007669"/>
    <property type="project" value="TreeGrafter"/>
</dbReference>
<proteinExistence type="predicted"/>
<dbReference type="STRING" id="419015.HMPREF3214_00341"/>
<keyword evidence="6" id="KW-1185">Reference proteome</keyword>
<evidence type="ECO:0000313" key="5">
    <source>
        <dbReference type="EMBL" id="ERH31187.1"/>
    </source>
</evidence>
<dbReference type="Pfam" id="PF13377">
    <property type="entry name" value="Peripla_BP_3"/>
    <property type="match status" value="1"/>
</dbReference>
<evidence type="ECO:0000256" key="2">
    <source>
        <dbReference type="ARBA" id="ARBA00023125"/>
    </source>
</evidence>
<dbReference type="HOGENOM" id="CLU_037628_6_1_11"/>
<dbReference type="PANTHER" id="PTHR30146">
    <property type="entry name" value="LACI-RELATED TRANSCRIPTIONAL REPRESSOR"/>
    <property type="match status" value="1"/>
</dbReference>
<dbReference type="InterPro" id="IPR010982">
    <property type="entry name" value="Lambda_DNA-bd_dom_sf"/>
</dbReference>
<gene>
    <name evidence="5" type="ORF">HMPREF9244_00629</name>
</gene>
<dbReference type="CDD" id="cd06267">
    <property type="entry name" value="PBP1_LacI_sugar_binding-like"/>
    <property type="match status" value="1"/>
</dbReference>
<dbReference type="PROSITE" id="PS50932">
    <property type="entry name" value="HTH_LACI_2"/>
    <property type="match status" value="1"/>
</dbReference>
<keyword evidence="3" id="KW-0804">Transcription</keyword>
<evidence type="ECO:0000313" key="6">
    <source>
        <dbReference type="Proteomes" id="UP000016519"/>
    </source>
</evidence>
<feature type="domain" description="HTH lacI-type" evidence="4">
    <location>
        <begin position="20"/>
        <end position="74"/>
    </location>
</feature>
<dbReference type="SUPFAM" id="SSF53822">
    <property type="entry name" value="Periplasmic binding protein-like I"/>
    <property type="match status" value="1"/>
</dbReference>
<keyword evidence="2" id="KW-0238">DNA-binding</keyword>
<dbReference type="PATRIC" id="fig|1321816.3.peg.546"/>
<dbReference type="SUPFAM" id="SSF47413">
    <property type="entry name" value="lambda repressor-like DNA-binding domains"/>
    <property type="match status" value="1"/>
</dbReference>
<dbReference type="InterPro" id="IPR000843">
    <property type="entry name" value="HTH_LacI"/>
</dbReference>
<sequence length="371" mass="41151">MAHAIEHIQKMRDSPMSNRVTITQVAQEAGVSIKTVSNVLNNTGNMRPETRERVREVMNKLGYQVNLAARSMRTGATKLIGLGIADFSQPFNPYLTDSIIQAARSRGYGVLTSTYGYHNQDVESIVGETHQLPADGWIFFTGQPVKEDSVIFQQTYPVVLASDFNAFDKVDSVTMLSYESVCEVVERLLAAGKKRIAFAGAPLRKNSESEADYIARIKASEFGTVDVRSRAYVDTLEKAGQALDSRYLLHSEFLDHKNGAQLVKGLLAAVEQGKLEMPQVMVCANDALAFGMIHELAKNNIRTPEDVELVGFDNVPEAHYSNPTLTTINPHVDDYAEHAVNFLIERIEGYKGPTRRYSSPCTVEVRQSCQL</sequence>
<dbReference type="PANTHER" id="PTHR30146:SF109">
    <property type="entry name" value="HTH-TYPE TRANSCRIPTIONAL REGULATOR GALS"/>
    <property type="match status" value="1"/>
</dbReference>
<dbReference type="InterPro" id="IPR046335">
    <property type="entry name" value="LacI/GalR-like_sensor"/>
</dbReference>
<dbReference type="Gene3D" id="3.40.50.2300">
    <property type="match status" value="2"/>
</dbReference>
<protein>
    <submittedName>
        <fullName evidence="5">Transcriptional regulator, LacI family</fullName>
    </submittedName>
</protein>
<name>U1SKI4_9BIFI</name>